<reference evidence="1" key="1">
    <citation type="submission" date="2022-10" db="EMBL/GenBank/DDBJ databases">
        <title>Vagococcus sp. isolated from poultry meat.</title>
        <authorList>
            <person name="Johansson P."/>
            <person name="Bjorkroth J."/>
        </authorList>
    </citation>
    <scope>NUCLEOTIDE SEQUENCE</scope>
    <source>
        <strain evidence="1">STAA11</strain>
    </source>
</reference>
<proteinExistence type="predicted"/>
<evidence type="ECO:0000313" key="2">
    <source>
        <dbReference type="Proteomes" id="UP001179647"/>
    </source>
</evidence>
<name>A0AAF0I7F7_9ENTE</name>
<organism evidence="1 2">
    <name type="scientific">Vagococcus intermedius</name>
    <dbReference type="NCBI Taxonomy" id="2991418"/>
    <lineage>
        <taxon>Bacteria</taxon>
        <taxon>Bacillati</taxon>
        <taxon>Bacillota</taxon>
        <taxon>Bacilli</taxon>
        <taxon>Lactobacillales</taxon>
        <taxon>Enterococcaceae</taxon>
        <taxon>Vagococcus</taxon>
    </lineage>
</organism>
<protein>
    <submittedName>
        <fullName evidence="1">Uncharacterized protein</fullName>
    </submittedName>
</protein>
<dbReference type="RefSeq" id="WP_275469107.1">
    <property type="nucleotide sequence ID" value="NZ_CP110232.1"/>
</dbReference>
<accession>A0AAF0I7F7</accession>
<keyword evidence="2" id="KW-1185">Reference proteome</keyword>
<evidence type="ECO:0000313" key="1">
    <source>
        <dbReference type="EMBL" id="WEG73304.1"/>
    </source>
</evidence>
<dbReference type="Proteomes" id="UP001179647">
    <property type="component" value="Chromosome"/>
</dbReference>
<dbReference type="KEGG" id="vie:OL234_10270"/>
<dbReference type="AlphaFoldDB" id="A0AAF0I7F7"/>
<gene>
    <name evidence="1" type="ORF">OL234_10270</name>
</gene>
<sequence length="346" mass="41481">MLEEAISIKSKVYQLAKKRDKDNTVVLRKSAEDDFRLSQLVIACQRQAVPRELFIPASYRLIAYWGSYFSDFPLHEVYYEWSDDERFSLVTYFVIADEDDSARVTELKKKSAKLFKVCLEEVLSDYERLDKKLRFYQQRDAQLVATYPWLSKKTDEERLEDLHRKLVIKPIAKMPTLDNLNSLDLEDEEVYSEDFLLVRNREKYFSKEESIVTKTEMEQEILELFRKSQNKTIANKKRYMSKESFYYYRQRITLLPNQWLEVSEFVKAPEDKRFFMMIEPYMAHLDLLLTDLSITVRPKFILSGYVTDARTYYKLQGYTLLNDYLNLYLRLTKVINQDEELPFIYS</sequence>
<dbReference type="EMBL" id="CP110232">
    <property type="protein sequence ID" value="WEG73304.1"/>
    <property type="molecule type" value="Genomic_DNA"/>
</dbReference>